<feature type="compositionally biased region" description="Polar residues" evidence="1">
    <location>
        <begin position="130"/>
        <end position="142"/>
    </location>
</feature>
<gene>
    <name evidence="2" type="ORF">UU56_C0012G0030</name>
</gene>
<accession>A0A0G0Y3B5</accession>
<evidence type="ECO:0000313" key="3">
    <source>
        <dbReference type="Proteomes" id="UP000034493"/>
    </source>
</evidence>
<sequence length="164" mass="18544">MPEVTAEQPHSETHTFTPFKDLDTDAIPPDFATEPQVLPGIGEAIFKLQATQPDDNLKTSLFSKPYCVTVEVQLSPRLTSRELANWHQYLEVKVTLLNKKTLLGFQQPNPSKLDFQKIIFDRWASPQQFVEQEQSGHPSTEPNPLIEDAPNLPKVAFSFIDLSK</sequence>
<reference evidence="2 3" key="1">
    <citation type="journal article" date="2015" name="Nature">
        <title>rRNA introns, odd ribosomes, and small enigmatic genomes across a large radiation of phyla.</title>
        <authorList>
            <person name="Brown C.T."/>
            <person name="Hug L.A."/>
            <person name="Thomas B.C."/>
            <person name="Sharon I."/>
            <person name="Castelle C.J."/>
            <person name="Singh A."/>
            <person name="Wilkins M.J."/>
            <person name="Williams K.H."/>
            <person name="Banfield J.F."/>
        </authorList>
    </citation>
    <scope>NUCLEOTIDE SEQUENCE [LARGE SCALE GENOMIC DNA]</scope>
</reference>
<proteinExistence type="predicted"/>
<evidence type="ECO:0000313" key="2">
    <source>
        <dbReference type="EMBL" id="KKS03956.1"/>
    </source>
</evidence>
<feature type="region of interest" description="Disordered" evidence="1">
    <location>
        <begin position="1"/>
        <end position="22"/>
    </location>
</feature>
<feature type="region of interest" description="Disordered" evidence="1">
    <location>
        <begin position="130"/>
        <end position="149"/>
    </location>
</feature>
<comment type="caution">
    <text evidence="2">The sequence shown here is derived from an EMBL/GenBank/DDBJ whole genome shotgun (WGS) entry which is preliminary data.</text>
</comment>
<organism evidence="2 3">
    <name type="scientific">Candidatus Curtissbacteria bacterium GW2011_GWA2_41_24</name>
    <dbReference type="NCBI Taxonomy" id="1618411"/>
    <lineage>
        <taxon>Bacteria</taxon>
        <taxon>Candidatus Curtissiibacteriota</taxon>
    </lineage>
</organism>
<dbReference type="AlphaFoldDB" id="A0A0G0Y3B5"/>
<dbReference type="EMBL" id="LCBC01000012">
    <property type="protein sequence ID" value="KKS03956.1"/>
    <property type="molecule type" value="Genomic_DNA"/>
</dbReference>
<name>A0A0G0Y3B5_9BACT</name>
<evidence type="ECO:0000256" key="1">
    <source>
        <dbReference type="SAM" id="MobiDB-lite"/>
    </source>
</evidence>
<protein>
    <submittedName>
        <fullName evidence="2">Uncharacterized protein</fullName>
    </submittedName>
</protein>
<dbReference type="Proteomes" id="UP000034493">
    <property type="component" value="Unassembled WGS sequence"/>
</dbReference>